<evidence type="ECO:0000313" key="1">
    <source>
        <dbReference type="EMBL" id="KIL77127.1"/>
    </source>
</evidence>
<reference evidence="1 2" key="1">
    <citation type="submission" date="2015-01" db="EMBL/GenBank/DDBJ databases">
        <title>Genome Assembly of Bacillus badius MTCC 1458.</title>
        <authorList>
            <person name="Verma A."/>
            <person name="Khatri I."/>
            <person name="Mual P."/>
            <person name="Subramanian S."/>
            <person name="Krishnamurthi S."/>
        </authorList>
    </citation>
    <scope>NUCLEOTIDE SEQUENCE [LARGE SCALE GENOMIC DNA]</scope>
    <source>
        <strain evidence="1 2">MTCC 1458</strain>
    </source>
</reference>
<comment type="caution">
    <text evidence="1">The sequence shown here is derived from an EMBL/GenBank/DDBJ whole genome shotgun (WGS) entry which is preliminary data.</text>
</comment>
<dbReference type="EMBL" id="JXLP01000017">
    <property type="protein sequence ID" value="KIL77127.1"/>
    <property type="molecule type" value="Genomic_DNA"/>
</dbReference>
<dbReference type="Proteomes" id="UP000031982">
    <property type="component" value="Unassembled WGS sequence"/>
</dbReference>
<name>A0ABR5AQV4_BACBA</name>
<proteinExistence type="predicted"/>
<accession>A0ABR5AQV4</accession>
<gene>
    <name evidence="1" type="ORF">SD77_1732</name>
</gene>
<sequence>MLQQAMLYYIGWIRRSGSEASIFLISSFHGTLGEKQR</sequence>
<protein>
    <submittedName>
        <fullName evidence="1">Uncharacterized protein</fullName>
    </submittedName>
</protein>
<keyword evidence="2" id="KW-1185">Reference proteome</keyword>
<organism evidence="1 2">
    <name type="scientific">Bacillus badius</name>
    <dbReference type="NCBI Taxonomy" id="1455"/>
    <lineage>
        <taxon>Bacteria</taxon>
        <taxon>Bacillati</taxon>
        <taxon>Bacillota</taxon>
        <taxon>Bacilli</taxon>
        <taxon>Bacillales</taxon>
        <taxon>Bacillaceae</taxon>
        <taxon>Pseudobacillus</taxon>
    </lineage>
</organism>
<evidence type="ECO:0000313" key="2">
    <source>
        <dbReference type="Proteomes" id="UP000031982"/>
    </source>
</evidence>